<dbReference type="Gene3D" id="3.30.40.10">
    <property type="entry name" value="Zinc/RING finger domain, C3HC4 (zinc finger)"/>
    <property type="match status" value="1"/>
</dbReference>
<dbReference type="PROSITE" id="PS51292">
    <property type="entry name" value="ZF_RING_CH"/>
    <property type="match status" value="1"/>
</dbReference>
<feature type="transmembrane region" description="Helical" evidence="14">
    <location>
        <begin position="98"/>
        <end position="116"/>
    </location>
</feature>
<keyword evidence="11 14" id="KW-1133">Transmembrane helix</keyword>
<evidence type="ECO:0000256" key="7">
    <source>
        <dbReference type="ARBA" id="ARBA00022723"/>
    </source>
</evidence>
<feature type="transmembrane region" description="Helical" evidence="14">
    <location>
        <begin position="1810"/>
        <end position="1830"/>
    </location>
</feature>
<evidence type="ECO:0000256" key="11">
    <source>
        <dbReference type="ARBA" id="ARBA00022989"/>
    </source>
</evidence>
<dbReference type="GO" id="GO:0061630">
    <property type="term" value="F:ubiquitin protein ligase activity"/>
    <property type="evidence" value="ECO:0007669"/>
    <property type="project" value="UniProtKB-EC"/>
</dbReference>
<evidence type="ECO:0000313" key="17">
    <source>
        <dbReference type="Proteomes" id="UP000222788"/>
    </source>
</evidence>
<feature type="region of interest" description="Disordered" evidence="13">
    <location>
        <begin position="589"/>
        <end position="653"/>
    </location>
</feature>
<dbReference type="STRING" id="1035309.A0A2C5X4C3"/>
<comment type="caution">
    <text evidence="16">The sequence shown here is derived from an EMBL/GenBank/DDBJ whole genome shotgun (WGS) entry which is preliminary data.</text>
</comment>
<reference evidence="16 17" key="1">
    <citation type="journal article" date="2013" name="Fungal Biol.">
        <title>Analysis of microsatellite markers in the genome of the plant pathogen Ceratocystis fimbriata.</title>
        <authorList>
            <person name="Simpson M.C."/>
            <person name="Wilken P.M."/>
            <person name="Coetzee M.P."/>
            <person name="Wingfield M.J."/>
            <person name="Wingfield B.D."/>
        </authorList>
    </citation>
    <scope>NUCLEOTIDE SEQUENCE [LARGE SCALE GENOMIC DNA]</scope>
    <source>
        <strain evidence="16 17">CBS 114723</strain>
    </source>
</reference>
<dbReference type="GO" id="GO:0036503">
    <property type="term" value="P:ERAD pathway"/>
    <property type="evidence" value="ECO:0007669"/>
    <property type="project" value="TreeGrafter"/>
</dbReference>
<feature type="transmembrane region" description="Helical" evidence="14">
    <location>
        <begin position="1713"/>
        <end position="1732"/>
    </location>
</feature>
<comment type="subcellular location">
    <subcellularLocation>
        <location evidence="2">Membrane</location>
        <topology evidence="2">Multi-pass membrane protein</topology>
    </subcellularLocation>
</comment>
<dbReference type="FunFam" id="3.30.40.10:FF:000287">
    <property type="entry name" value="RING finger membrane protein"/>
    <property type="match status" value="1"/>
</dbReference>
<feature type="transmembrane region" description="Helical" evidence="14">
    <location>
        <begin position="1611"/>
        <end position="1628"/>
    </location>
</feature>
<protein>
    <recommendedName>
        <fullName evidence="4">RING-type E3 ubiquitin transferase</fullName>
        <ecNumber evidence="4">2.3.2.27</ecNumber>
    </recommendedName>
</protein>
<dbReference type="SUPFAM" id="SSF57850">
    <property type="entry name" value="RING/U-box"/>
    <property type="match status" value="1"/>
</dbReference>
<evidence type="ECO:0000256" key="5">
    <source>
        <dbReference type="ARBA" id="ARBA00022679"/>
    </source>
</evidence>
<feature type="compositionally biased region" description="Polar residues" evidence="13">
    <location>
        <begin position="684"/>
        <end position="699"/>
    </location>
</feature>
<feature type="transmembrane region" description="Helical" evidence="14">
    <location>
        <begin position="1237"/>
        <end position="1264"/>
    </location>
</feature>
<feature type="compositionally biased region" description="Acidic residues" evidence="13">
    <location>
        <begin position="813"/>
        <end position="826"/>
    </location>
</feature>
<feature type="compositionally biased region" description="Polar residues" evidence="13">
    <location>
        <begin position="628"/>
        <end position="644"/>
    </location>
</feature>
<dbReference type="GO" id="GO:0008270">
    <property type="term" value="F:zinc ion binding"/>
    <property type="evidence" value="ECO:0007669"/>
    <property type="project" value="UniProtKB-KW"/>
</dbReference>
<evidence type="ECO:0000256" key="1">
    <source>
        <dbReference type="ARBA" id="ARBA00000900"/>
    </source>
</evidence>
<dbReference type="CDD" id="cd16702">
    <property type="entry name" value="RING_CH-C4HC3_MARCH6"/>
    <property type="match status" value="1"/>
</dbReference>
<dbReference type="Pfam" id="PF12906">
    <property type="entry name" value="RINGv"/>
    <property type="match status" value="1"/>
</dbReference>
<dbReference type="GO" id="GO:0005789">
    <property type="term" value="C:endoplasmic reticulum membrane"/>
    <property type="evidence" value="ECO:0007669"/>
    <property type="project" value="TreeGrafter"/>
</dbReference>
<dbReference type="PANTHER" id="PTHR13145">
    <property type="entry name" value="SSM4 PROTEIN"/>
    <property type="match status" value="1"/>
</dbReference>
<keyword evidence="12 14" id="KW-0472">Membrane</keyword>
<dbReference type="Proteomes" id="UP000222788">
    <property type="component" value="Unassembled WGS sequence"/>
</dbReference>
<feature type="transmembrane region" description="Helical" evidence="14">
    <location>
        <begin position="1284"/>
        <end position="1302"/>
    </location>
</feature>
<proteinExistence type="predicted"/>
<feature type="transmembrane region" description="Helical" evidence="14">
    <location>
        <begin position="1000"/>
        <end position="1022"/>
    </location>
</feature>
<reference evidence="16 17" key="2">
    <citation type="journal article" date="2013" name="IMA Fungus">
        <title>IMA Genome-F 1: Ceratocystis fimbriata: Draft nuclear genome sequence for the plant pathogen, Ceratocystis fimbriata.</title>
        <authorList>
            <person name="Wilken P.M."/>
            <person name="Steenkamp E.T."/>
            <person name="Wingfield M.J."/>
            <person name="de Beer Z.W."/>
            <person name="Wingfield B.D."/>
        </authorList>
    </citation>
    <scope>NUCLEOTIDE SEQUENCE [LARGE SCALE GENOMIC DNA]</scope>
    <source>
        <strain evidence="16 17">CBS 114723</strain>
    </source>
</reference>
<dbReference type="PANTHER" id="PTHR13145:SF0">
    <property type="entry name" value="E3 UBIQUITIN-PROTEIN LIGASE MARCHF6"/>
    <property type="match status" value="1"/>
</dbReference>
<feature type="region of interest" description="Disordered" evidence="13">
    <location>
        <begin position="805"/>
        <end position="877"/>
    </location>
</feature>
<sequence>MEPQSPHFSADAETCRICRCEGTPDDPLYYPCRCNGSIKFVHQNCLMEWLSHSQKKYCELCKTHFRFTKMYKSDMPRSLPPRVFVKHAAIYLARNAAVWMRALLVASIWLCWLPYFMRRLWTFLFWVSDDGVDGLFITSPQAQHINGRDIAILQKFAICPSSPLTALHFCPPISQFSHAVYEQVVASSQYGGFYPSTSSYSMSERLFFGLLRFFFPGPASRAEMSALHPNAFACPDDSSSVLGGVSFLRNITKYPYVNKAIITVLEGQLITITVILSFILIILVRDYVVQHQPEINARDAAQEAAAQEAAAQQAVVAPAADNDNGNLIPHPDTDVDDDDAEHEFIRIHRLFPDNSDEDGHLHPEILRHRALLKQYTIWHLAGELQTREPACMDTEYFHLVNVCIRATLVADNLERSSILLKSHTEVDYYPTTRESLDNYTRLLIKNKGNLVDVLTDAATSSIPSDPLLINALRGHLDANNLVLFPETILPETFEEMEAGKIIEAEVGNSGPSNFAASTTNSNLAQAEPSSSSRGLPDAEYERLVHEDGPLNSSEAARMKDKGKTKAILEVPNGVGDEGFIRLLESNAKMRNKPSSDSSSRPRSQSDGPVIRDNISPFGNGNWAFGPSASPSQHDSLSETSTTSGIAGPSGWSFSALESQPLFARTRDDETPFGDSSPPRHNSGHSRVQSENGSNGSRLMSTIGLDDSDNSDWESISDEQGNDQVARPVGQSRSDNEDMHYERSNNIGSTPNENSDQDSTPGETEMTEIFRNLDQNTHDQLRLETEIMNHFTAPLENHRRPVIIEPTDHIEHVEDVEDAESESDIEYGPEPRHEGEIDGEGRDPRNVPMALDGRDGNDSSRDSSQERQQNEETQGQQHVANLPGILAEFMWGDLDDNDDDLDVPADVDNDDGGWFDAVPDAEDPVANDGAAGEGEIFDNDEFDGIMELLGMAGPIFGLFQNAMFCICLVLVSLIVCVVLPYNIGRITSWFIASPLRLVRMVFFLVSIIQDMAAMVGGIATYLLSSPIYYISMSSGWLKPDSSLVHVLQGSWNLSSQAFARSQGLFWGSGSRPTELQTFTVISHASLISIKAAIASVFMFAFQLAQAVGTACWKSGVVLAHPTNWDFAYNLSTAKDSLSHIPQIFHAVNFQTVAALLKNPSMWIINIGSPKNYANLDPNLIHWSGWDRFLVITIGYLSITATSALYLNQNLSWFSSLLGEEVEDILFEALTQAGGVMKVLVIISIEMLAFPLYCGILVDAVLLPLFRDATMQSRFDFTMQNPMTSIFIHWFVGTGYMFHFALFVSMCRKIMRKGVLYFIRDPDDPEFHPIRDVLERKFFAQVRKIMFSALVYGALIVVCLGGVVWGISLSCMDIFPIHYSSNEPVLEFPIDLLFYNFLMPAAVKFFKPDSGILTMYTWCFRRSARMLRLTWYLFGERRIDEEGTLRGVEGKHLPWYKTMTLEVVKNQVVPIKMKAFFCQAFPKPRPTSESKLQSLSERKQELVAAGRLVPDGQFTRVPASDYVRLVRGRSVFIPVEERDMLRPFVAPPGSDIVTSHYQLVYLPPRFYLRILAFIMCLWTFAAITGVTLSVIPLTVGRYIFTALLPDHVRTNDIYAFTIGVYALCSFGWILHRIKDATRHGHNAITMLKTTLADPEFPTWVVAMVSKGAKLVYTYAILLLVFPILAALLVELYLLIPLHTYFYPSKDPTNRHVIPVIQTWTLGILYLKLGSRIITRRYGNSRFGRAIRAVMNRGIYNPRVRLFTRAFVLPGIALSLAAMAAPPMLMQFTISTNVLAPTSNDASAQAFMYRMSYPLAAMWMTLLVGLNAFFGVVNNWSAKIRDEAYLVGARLHNLGEPKAGRGQWRTGQE</sequence>
<dbReference type="EMBL" id="APWK03000022">
    <property type="protein sequence ID" value="PHH54658.1"/>
    <property type="molecule type" value="Genomic_DNA"/>
</dbReference>
<evidence type="ECO:0000256" key="4">
    <source>
        <dbReference type="ARBA" id="ARBA00012483"/>
    </source>
</evidence>
<feature type="transmembrane region" description="Helical" evidence="14">
    <location>
        <begin position="1759"/>
        <end position="1778"/>
    </location>
</feature>
<feature type="transmembrane region" description="Helical" evidence="14">
    <location>
        <begin position="1669"/>
        <end position="1693"/>
    </location>
</feature>
<evidence type="ECO:0000313" key="16">
    <source>
        <dbReference type="EMBL" id="PHH54658.1"/>
    </source>
</evidence>
<evidence type="ECO:0000256" key="3">
    <source>
        <dbReference type="ARBA" id="ARBA00004906"/>
    </source>
</evidence>
<evidence type="ECO:0000259" key="15">
    <source>
        <dbReference type="PROSITE" id="PS51292"/>
    </source>
</evidence>
<feature type="compositionally biased region" description="Acidic residues" evidence="13">
    <location>
        <begin position="705"/>
        <end position="720"/>
    </location>
</feature>
<keyword evidence="17" id="KW-1185">Reference proteome</keyword>
<evidence type="ECO:0000256" key="6">
    <source>
        <dbReference type="ARBA" id="ARBA00022692"/>
    </source>
</evidence>
<feature type="compositionally biased region" description="Basic and acidic residues" evidence="13">
    <location>
        <begin position="828"/>
        <end position="844"/>
    </location>
</feature>
<feature type="compositionally biased region" description="Low complexity" evidence="13">
    <location>
        <begin position="594"/>
        <end position="606"/>
    </location>
</feature>
<feature type="transmembrane region" description="Helical" evidence="14">
    <location>
        <begin position="260"/>
        <end position="284"/>
    </location>
</feature>
<evidence type="ECO:0000256" key="8">
    <source>
        <dbReference type="ARBA" id="ARBA00022771"/>
    </source>
</evidence>
<feature type="region of interest" description="Disordered" evidence="13">
    <location>
        <begin position="512"/>
        <end position="536"/>
    </location>
</feature>
<feature type="compositionally biased region" description="Basic and acidic residues" evidence="13">
    <location>
        <begin position="851"/>
        <end position="869"/>
    </location>
</feature>
<dbReference type="InterPro" id="IPR013083">
    <property type="entry name" value="Znf_RING/FYVE/PHD"/>
</dbReference>
<feature type="compositionally biased region" description="Basic and acidic residues" evidence="13">
    <location>
        <begin position="733"/>
        <end position="742"/>
    </location>
</feature>
<keyword evidence="10" id="KW-0862">Zinc</keyword>
<dbReference type="EC" id="2.3.2.27" evidence="4"/>
<keyword evidence="5" id="KW-0808">Transferase</keyword>
<comment type="pathway">
    <text evidence="3">Protein modification; protein ubiquitination.</text>
</comment>
<dbReference type="InterPro" id="IPR011016">
    <property type="entry name" value="Znf_RING-CH"/>
</dbReference>
<keyword evidence="7" id="KW-0479">Metal-binding</keyword>
<dbReference type="OrthoDB" id="1108038at2759"/>
<dbReference type="InterPro" id="IPR056521">
    <property type="entry name" value="MARCHF6-like_C"/>
</dbReference>
<gene>
    <name evidence="16" type="primary">doa10</name>
    <name evidence="16" type="ORF">CFIMG_007829RA00001</name>
</gene>
<feature type="compositionally biased region" description="Polar residues" evidence="13">
    <location>
        <begin position="743"/>
        <end position="761"/>
    </location>
</feature>
<evidence type="ECO:0000256" key="2">
    <source>
        <dbReference type="ARBA" id="ARBA00004141"/>
    </source>
</evidence>
<feature type="domain" description="RING-CH-type" evidence="15">
    <location>
        <begin position="7"/>
        <end position="68"/>
    </location>
</feature>
<evidence type="ECO:0000256" key="9">
    <source>
        <dbReference type="ARBA" id="ARBA00022786"/>
    </source>
</evidence>
<name>A0A2C5X4C3_9PEZI</name>
<keyword evidence="6 14" id="KW-0812">Transmembrane</keyword>
<feature type="transmembrane region" description="Helical" evidence="14">
    <location>
        <begin position="1343"/>
        <end position="1366"/>
    </location>
</feature>
<comment type="catalytic activity">
    <reaction evidence="1">
        <text>S-ubiquitinyl-[E2 ubiquitin-conjugating enzyme]-L-cysteine + [acceptor protein]-L-lysine = [E2 ubiquitin-conjugating enzyme]-L-cysteine + N(6)-ubiquitinyl-[acceptor protein]-L-lysine.</text>
        <dbReference type="EC" id="2.3.2.27"/>
    </reaction>
</comment>
<feature type="transmembrane region" description="Helical" evidence="14">
    <location>
        <begin position="957"/>
        <end position="980"/>
    </location>
</feature>
<accession>A0A2C5X4C3</accession>
<evidence type="ECO:0000256" key="14">
    <source>
        <dbReference type="SAM" id="Phobius"/>
    </source>
</evidence>
<keyword evidence="9" id="KW-0833">Ubl conjugation pathway</keyword>
<dbReference type="SMART" id="SM00744">
    <property type="entry name" value="RINGv"/>
    <property type="match status" value="1"/>
</dbReference>
<organism evidence="16 17">
    <name type="scientific">Ceratocystis fimbriata CBS 114723</name>
    <dbReference type="NCBI Taxonomy" id="1035309"/>
    <lineage>
        <taxon>Eukaryota</taxon>
        <taxon>Fungi</taxon>
        <taxon>Dikarya</taxon>
        <taxon>Ascomycota</taxon>
        <taxon>Pezizomycotina</taxon>
        <taxon>Sordariomycetes</taxon>
        <taxon>Hypocreomycetidae</taxon>
        <taxon>Microascales</taxon>
        <taxon>Ceratocystidaceae</taxon>
        <taxon>Ceratocystis</taxon>
    </lineage>
</organism>
<evidence type="ECO:0000256" key="13">
    <source>
        <dbReference type="SAM" id="MobiDB-lite"/>
    </source>
</evidence>
<feature type="region of interest" description="Disordered" evidence="13">
    <location>
        <begin position="665"/>
        <end position="764"/>
    </location>
</feature>
<feature type="transmembrane region" description="Helical" evidence="14">
    <location>
        <begin position="1564"/>
        <end position="1591"/>
    </location>
</feature>
<dbReference type="Pfam" id="PF23113">
    <property type="entry name" value="MARCHF6_C"/>
    <property type="match status" value="1"/>
</dbReference>
<keyword evidence="8" id="KW-0863">Zinc-finger</keyword>
<feature type="transmembrane region" description="Helical" evidence="14">
    <location>
        <begin position="1386"/>
        <end position="1404"/>
    </location>
</feature>
<feature type="compositionally biased region" description="Polar residues" evidence="13">
    <location>
        <begin position="512"/>
        <end position="533"/>
    </location>
</feature>
<evidence type="ECO:0000256" key="10">
    <source>
        <dbReference type="ARBA" id="ARBA00022833"/>
    </source>
</evidence>
<evidence type="ECO:0000256" key="12">
    <source>
        <dbReference type="ARBA" id="ARBA00023136"/>
    </source>
</evidence>